<dbReference type="PROSITE" id="PS00134">
    <property type="entry name" value="TRYPSIN_HIS"/>
    <property type="match status" value="1"/>
</dbReference>
<feature type="chain" id="PRO_5008130544" description="Peptidase S1 domain-containing protein" evidence="4">
    <location>
        <begin position="20"/>
        <end position="711"/>
    </location>
</feature>
<dbReference type="PROSITE" id="PS50240">
    <property type="entry name" value="TRYPSIN_DOM"/>
    <property type="match status" value="1"/>
</dbReference>
<dbReference type="PANTHER" id="PTHR24260">
    <property type="match status" value="1"/>
</dbReference>
<feature type="domain" description="Peptidase S1" evidence="5">
    <location>
        <begin position="56"/>
        <end position="613"/>
    </location>
</feature>
<dbReference type="InterPro" id="IPR043504">
    <property type="entry name" value="Peptidase_S1_PA_chymotrypsin"/>
</dbReference>
<evidence type="ECO:0000256" key="3">
    <source>
        <dbReference type="ARBA" id="ARBA00024195"/>
    </source>
</evidence>
<dbReference type="InterPro" id="IPR018114">
    <property type="entry name" value="TRYPSIN_HIS"/>
</dbReference>
<accession>A0A182NU55</accession>
<dbReference type="InterPro" id="IPR001254">
    <property type="entry name" value="Trypsin_dom"/>
</dbReference>
<evidence type="ECO:0000256" key="1">
    <source>
        <dbReference type="ARBA" id="ARBA00022729"/>
    </source>
</evidence>
<dbReference type="SMART" id="SM00680">
    <property type="entry name" value="CLIP"/>
    <property type="match status" value="1"/>
</dbReference>
<name>A0A182NU55_9DIPT</name>
<dbReference type="GO" id="GO:0004252">
    <property type="term" value="F:serine-type endopeptidase activity"/>
    <property type="evidence" value="ECO:0007669"/>
    <property type="project" value="InterPro"/>
</dbReference>
<organism evidence="6 7">
    <name type="scientific">Anopheles dirus</name>
    <dbReference type="NCBI Taxonomy" id="7168"/>
    <lineage>
        <taxon>Eukaryota</taxon>
        <taxon>Metazoa</taxon>
        <taxon>Ecdysozoa</taxon>
        <taxon>Arthropoda</taxon>
        <taxon>Hexapoda</taxon>
        <taxon>Insecta</taxon>
        <taxon>Pterygota</taxon>
        <taxon>Neoptera</taxon>
        <taxon>Endopterygota</taxon>
        <taxon>Diptera</taxon>
        <taxon>Nematocera</taxon>
        <taxon>Culicoidea</taxon>
        <taxon>Culicidae</taxon>
        <taxon>Anophelinae</taxon>
        <taxon>Anopheles</taxon>
    </lineage>
</organism>
<comment type="similarity">
    <text evidence="3">Belongs to the peptidase S1 family. CLIP subfamily.</text>
</comment>
<dbReference type="SMART" id="SM00020">
    <property type="entry name" value="Tryp_SPc"/>
    <property type="match status" value="1"/>
</dbReference>
<evidence type="ECO:0000259" key="5">
    <source>
        <dbReference type="PROSITE" id="PS50240"/>
    </source>
</evidence>
<dbReference type="InterPro" id="IPR022700">
    <property type="entry name" value="CLIP"/>
</dbReference>
<sequence>MSLVSVVLHLSVAVAFVRGQNQFSDTVPEDYYLRKDLSDCSERFHKHKYYTPECLVFGGAEAKVTEFPHMAVLGWTDAAGGASNGSVQWQCGGTLITERFVLTAAHCAANGDDIPPRLVRLGDVNLASSEDDEFAQQFGIRRIERHPQHRFAKRYFDLALIELDGAVRLTHGVCPACLWSNERRLPSAFFEAVGFGEIALGAGPVPNLLKTIAAHISWIESVVNETMDHARCTEKYAAFRLWTSLVPECRYSDVHTSRVNLLWPEGAKRSKIPCSGTFIDYNTVVTSASCTRNEDGLQPIEIDLGWSWRYNDSKAKIVEIQVHPDYRETSHENDLALLRLDKYLNAGGDTAPSCIPLPRSTEICSDRHTHDRSVCWDKFTERIKTKLLDPKCNRRGTEFEASTVNLLWADQDTSKPACRGMIIKPDTVITSLRCMALHGANPPVEVELNELGTRVKIVQIFRHAGYRAGNRNHDTALLILAEEQHKSVPKCVYDYGNELTKHTQVPVYGRYDNGPTDGHLYLRVRGLCNESMQATFKELHGEKVASGARYTCWDSDRHLVPGEVPLSPGAAFLDVSRRFIRGLVNGATSFGSVDPIVSINLTTYADWITRFVLYRPPKLGLVFRGGPDEFEQGSTCTLKNGTAGNCMPDYGCEREIRQHKSSDEIVICGFEGSISYICCPVGHQDIPVIGEIEVPSAVRLLPPLPYENVEV</sequence>
<keyword evidence="1 4" id="KW-0732">Signal</keyword>
<dbReference type="STRING" id="7168.A0A182NU55"/>
<dbReference type="Proteomes" id="UP000075884">
    <property type="component" value="Unassembled WGS sequence"/>
</dbReference>
<evidence type="ECO:0000256" key="2">
    <source>
        <dbReference type="ARBA" id="ARBA00023157"/>
    </source>
</evidence>
<evidence type="ECO:0000313" key="7">
    <source>
        <dbReference type="Proteomes" id="UP000075884"/>
    </source>
</evidence>
<dbReference type="AlphaFoldDB" id="A0A182NU55"/>
<dbReference type="InterPro" id="IPR051333">
    <property type="entry name" value="CLIP_Serine_Protease"/>
</dbReference>
<dbReference type="Pfam" id="PF00089">
    <property type="entry name" value="Trypsin"/>
    <property type="match status" value="2"/>
</dbReference>
<proteinExistence type="inferred from homology"/>
<dbReference type="EnsemblMetazoa" id="ADIR011196-RA">
    <property type="protein sequence ID" value="ADIR011196-PA"/>
    <property type="gene ID" value="ADIR011196"/>
</dbReference>
<keyword evidence="7" id="KW-1185">Reference proteome</keyword>
<dbReference type="GO" id="GO:0006508">
    <property type="term" value="P:proteolysis"/>
    <property type="evidence" value="ECO:0007669"/>
    <property type="project" value="InterPro"/>
</dbReference>
<dbReference type="InterPro" id="IPR009003">
    <property type="entry name" value="Peptidase_S1_PA"/>
</dbReference>
<keyword evidence="2" id="KW-1015">Disulfide bond</keyword>
<dbReference type="PANTHER" id="PTHR24260:SF147">
    <property type="entry name" value="EG:BACR7A4.3 PROTEIN-RELATED"/>
    <property type="match status" value="1"/>
</dbReference>
<evidence type="ECO:0000313" key="6">
    <source>
        <dbReference type="EnsemblMetazoa" id="ADIR011196-PA"/>
    </source>
</evidence>
<feature type="signal peptide" evidence="4">
    <location>
        <begin position="1"/>
        <end position="19"/>
    </location>
</feature>
<dbReference type="SUPFAM" id="SSF50494">
    <property type="entry name" value="Trypsin-like serine proteases"/>
    <property type="match status" value="3"/>
</dbReference>
<protein>
    <recommendedName>
        <fullName evidence="5">Peptidase S1 domain-containing protein</fullName>
    </recommendedName>
</protein>
<dbReference type="VEuPathDB" id="VectorBase:ADIR011196"/>
<evidence type="ECO:0000256" key="4">
    <source>
        <dbReference type="SAM" id="SignalP"/>
    </source>
</evidence>
<reference evidence="7" key="1">
    <citation type="submission" date="2013-03" db="EMBL/GenBank/DDBJ databases">
        <title>The Genome Sequence of Anopheles dirus WRAIR2.</title>
        <authorList>
            <consortium name="The Broad Institute Genomics Platform"/>
            <person name="Neafsey D.E."/>
            <person name="Walton C."/>
            <person name="Walker B."/>
            <person name="Young S.K."/>
            <person name="Zeng Q."/>
            <person name="Gargeya S."/>
            <person name="Fitzgerald M."/>
            <person name="Haas B."/>
            <person name="Abouelleil A."/>
            <person name="Allen A.W."/>
            <person name="Alvarado L."/>
            <person name="Arachchi H.M."/>
            <person name="Berlin A.M."/>
            <person name="Chapman S.B."/>
            <person name="Gainer-Dewar J."/>
            <person name="Goldberg J."/>
            <person name="Griggs A."/>
            <person name="Gujja S."/>
            <person name="Hansen M."/>
            <person name="Howarth C."/>
            <person name="Imamovic A."/>
            <person name="Ireland A."/>
            <person name="Larimer J."/>
            <person name="McCowan C."/>
            <person name="Murphy C."/>
            <person name="Pearson M."/>
            <person name="Poon T.W."/>
            <person name="Priest M."/>
            <person name="Roberts A."/>
            <person name="Saif S."/>
            <person name="Shea T."/>
            <person name="Sisk P."/>
            <person name="Sykes S."/>
            <person name="Wortman J."/>
            <person name="Nusbaum C."/>
            <person name="Birren B."/>
        </authorList>
    </citation>
    <scope>NUCLEOTIDE SEQUENCE [LARGE SCALE GENOMIC DNA]</scope>
    <source>
        <strain evidence="7">WRAIR2</strain>
    </source>
</reference>
<dbReference type="Gene3D" id="2.40.10.10">
    <property type="entry name" value="Trypsin-like serine proteases"/>
    <property type="match status" value="3"/>
</dbReference>
<reference evidence="6" key="2">
    <citation type="submission" date="2020-05" db="UniProtKB">
        <authorList>
            <consortium name="EnsemblMetazoa"/>
        </authorList>
    </citation>
    <scope>IDENTIFICATION</scope>
    <source>
        <strain evidence="6">WRAIR2</strain>
    </source>
</reference>